<sequence length="377" mass="42401">MNIMFASHTYMGGDFVVGSHHLAREMNKLGHRVMHVSTPLSPFHALKWNNRDIQNRFRLWRGRARSLEEGPVNAVPMSLLPWEIAGPFYKKTKRNWMLPSLRGLMKQHGMENIDLLLMDQPRFVGLDQLLQPKRTVYRPTDIYSKMTGDPVVAQAEAELLGRVSALVSTSAPVHDELIAYNPQLPSMILENGVEYEHFSTPADEPEELKSIAGPRAIYVGAIDERLDVEGLARLAQNKPHISFVIVGPCPEAAARAFQGLTNLHLLGAKPYSRIPAFLQHSDVALLPLSHHPANAGRSPMKLYEYMAAGLPAVVTKTPELSRRDEQHLYFYHDLDDMAAQLERALSERSSREEVQRRAASQAWHSKAAQLLAFIDNL</sequence>
<evidence type="ECO:0000313" key="1">
    <source>
        <dbReference type="EMBL" id="QCT03051.1"/>
    </source>
</evidence>
<keyword evidence="2" id="KW-1185">Reference proteome</keyword>
<dbReference type="OrthoDB" id="9816564at2"/>
<name>A0A4P8XNB0_9BACL</name>
<evidence type="ECO:0008006" key="3">
    <source>
        <dbReference type="Google" id="ProtNLM"/>
    </source>
</evidence>
<dbReference type="Proteomes" id="UP000300879">
    <property type="component" value="Chromosome"/>
</dbReference>
<dbReference type="PANTHER" id="PTHR12526:SF630">
    <property type="entry name" value="GLYCOSYLTRANSFERASE"/>
    <property type="match status" value="1"/>
</dbReference>
<accession>A0A4P8XNB0</accession>
<organism evidence="1 2">
    <name type="scientific">Paenibacillus algicola</name>
    <dbReference type="NCBI Taxonomy" id="2565926"/>
    <lineage>
        <taxon>Bacteria</taxon>
        <taxon>Bacillati</taxon>
        <taxon>Bacillota</taxon>
        <taxon>Bacilli</taxon>
        <taxon>Bacillales</taxon>
        <taxon>Paenibacillaceae</taxon>
        <taxon>Paenibacillus</taxon>
    </lineage>
</organism>
<dbReference type="Pfam" id="PF13692">
    <property type="entry name" value="Glyco_trans_1_4"/>
    <property type="match status" value="1"/>
</dbReference>
<dbReference type="Gene3D" id="3.40.50.11010">
    <property type="match status" value="1"/>
</dbReference>
<protein>
    <recommendedName>
        <fullName evidence="3">Glycosyltransferase</fullName>
    </recommendedName>
</protein>
<dbReference type="EMBL" id="CP040396">
    <property type="protein sequence ID" value="QCT03051.1"/>
    <property type="molecule type" value="Genomic_DNA"/>
</dbReference>
<dbReference type="AlphaFoldDB" id="A0A4P8XNB0"/>
<reference evidence="1 2" key="1">
    <citation type="submission" date="2019-05" db="EMBL/GenBank/DDBJ databases">
        <authorList>
            <person name="Chen C."/>
        </authorList>
    </citation>
    <scope>NUCLEOTIDE SEQUENCE [LARGE SCALE GENOMIC DNA]</scope>
    <source>
        <strain evidence="1 2">HB172198</strain>
    </source>
</reference>
<dbReference type="SUPFAM" id="SSF53756">
    <property type="entry name" value="UDP-Glycosyltransferase/glycogen phosphorylase"/>
    <property type="match status" value="1"/>
</dbReference>
<dbReference type="Gene3D" id="3.40.50.2000">
    <property type="entry name" value="Glycogen Phosphorylase B"/>
    <property type="match status" value="1"/>
</dbReference>
<proteinExistence type="predicted"/>
<gene>
    <name evidence="1" type="ORF">E6C60_2339</name>
</gene>
<evidence type="ECO:0000313" key="2">
    <source>
        <dbReference type="Proteomes" id="UP000300879"/>
    </source>
</evidence>
<dbReference type="KEGG" id="palo:E6C60_2339"/>
<dbReference type="PANTHER" id="PTHR12526">
    <property type="entry name" value="GLYCOSYLTRANSFERASE"/>
    <property type="match status" value="1"/>
</dbReference>